<comment type="caution">
    <text evidence="1">The sequence shown here is derived from an EMBL/GenBank/DDBJ whole genome shotgun (WGS) entry which is preliminary data.</text>
</comment>
<reference evidence="1 2" key="1">
    <citation type="submission" date="2019-05" db="EMBL/GenBank/DDBJ databases">
        <title>We sequenced the genome of Paenibacillus hemerocallicola KCTC 33185 for further insight into its adaptation and study the phylogeny of Paenibacillus.</title>
        <authorList>
            <person name="Narsing Rao M.P."/>
        </authorList>
    </citation>
    <scope>NUCLEOTIDE SEQUENCE [LARGE SCALE GENOMIC DNA]</scope>
    <source>
        <strain evidence="1 2">KCTC 33185</strain>
    </source>
</reference>
<keyword evidence="2" id="KW-1185">Reference proteome</keyword>
<dbReference type="Proteomes" id="UP000307943">
    <property type="component" value="Unassembled WGS sequence"/>
</dbReference>
<evidence type="ECO:0000313" key="1">
    <source>
        <dbReference type="EMBL" id="TNJ64078.1"/>
    </source>
</evidence>
<proteinExistence type="predicted"/>
<dbReference type="EMBL" id="VDCQ01000034">
    <property type="protein sequence ID" value="TNJ64078.1"/>
    <property type="molecule type" value="Genomic_DNA"/>
</dbReference>
<protein>
    <submittedName>
        <fullName evidence="1">Uncharacterized protein</fullName>
    </submittedName>
</protein>
<name>A0A5C4T4W9_9BACL</name>
<evidence type="ECO:0000313" key="2">
    <source>
        <dbReference type="Proteomes" id="UP000307943"/>
    </source>
</evidence>
<dbReference type="AlphaFoldDB" id="A0A5C4T4W9"/>
<gene>
    <name evidence="1" type="ORF">FE784_22525</name>
</gene>
<accession>A0A5C4T4W9</accession>
<dbReference type="RefSeq" id="WP_139604482.1">
    <property type="nucleotide sequence ID" value="NZ_VDCQ01000034.1"/>
</dbReference>
<dbReference type="OrthoDB" id="2585048at2"/>
<organism evidence="1 2">
    <name type="scientific">Paenibacillus hemerocallicola</name>
    <dbReference type="NCBI Taxonomy" id="1172614"/>
    <lineage>
        <taxon>Bacteria</taxon>
        <taxon>Bacillati</taxon>
        <taxon>Bacillota</taxon>
        <taxon>Bacilli</taxon>
        <taxon>Bacillales</taxon>
        <taxon>Paenibacillaceae</taxon>
        <taxon>Paenibacillus</taxon>
    </lineage>
</organism>
<sequence>MGTTRPGQGAKWVTDEWKARQDPLELDAYIRGTPNPHHMTFELSGKRRVDARTYLFDLRLYEYYTGQPDYVLGFPVDYGRGWIIEIVKQGENERGESIWRVNP</sequence>